<evidence type="ECO:0000313" key="3">
    <source>
        <dbReference type="Proteomes" id="UP000275394"/>
    </source>
</evidence>
<proteinExistence type="predicted"/>
<feature type="signal peptide" evidence="1">
    <location>
        <begin position="1"/>
        <end position="25"/>
    </location>
</feature>
<gene>
    <name evidence="2" type="ORF">EDC56_1080</name>
</gene>
<feature type="chain" id="PRO_5017993367" evidence="1">
    <location>
        <begin position="26"/>
        <end position="217"/>
    </location>
</feature>
<dbReference type="RefSeq" id="WP_148059325.1">
    <property type="nucleotide sequence ID" value="NZ_RKHR01000003.1"/>
</dbReference>
<dbReference type="EMBL" id="RKHR01000003">
    <property type="protein sequence ID" value="ROS05545.1"/>
    <property type="molecule type" value="Genomic_DNA"/>
</dbReference>
<keyword evidence="3" id="KW-1185">Reference proteome</keyword>
<accession>A0A3N2E1V3</accession>
<reference evidence="2 3" key="1">
    <citation type="submission" date="2018-11" db="EMBL/GenBank/DDBJ databases">
        <title>Genomic Encyclopedia of Type Strains, Phase IV (KMG-IV): sequencing the most valuable type-strain genomes for metagenomic binning, comparative biology and taxonomic classification.</title>
        <authorList>
            <person name="Goeker M."/>
        </authorList>
    </citation>
    <scope>NUCLEOTIDE SEQUENCE [LARGE SCALE GENOMIC DNA]</scope>
    <source>
        <strain evidence="2 3">DSM 100316</strain>
    </source>
</reference>
<protein>
    <submittedName>
        <fullName evidence="2">Uncharacterized protein</fullName>
    </submittedName>
</protein>
<name>A0A3N2E1V3_9GAMM</name>
<comment type="caution">
    <text evidence="2">The sequence shown here is derived from an EMBL/GenBank/DDBJ whole genome shotgun (WGS) entry which is preliminary data.</text>
</comment>
<evidence type="ECO:0000256" key="1">
    <source>
        <dbReference type="SAM" id="SignalP"/>
    </source>
</evidence>
<dbReference type="AlphaFoldDB" id="A0A3N2E1V3"/>
<dbReference type="Proteomes" id="UP000275394">
    <property type="component" value="Unassembled WGS sequence"/>
</dbReference>
<evidence type="ECO:0000313" key="2">
    <source>
        <dbReference type="EMBL" id="ROS05545.1"/>
    </source>
</evidence>
<keyword evidence="1" id="KW-0732">Signal</keyword>
<sequence>MKNKTTLLLGALASSFALTSPLSLASDEFCQNSPDDICTLAKKYCNQERVKANGKKTKITLTGEETLSNGLPAKYTVKANGYIDPKKVVVDSYGEKYRFNCNDVNSVTIADTIKPELVVVNGGAGYTFALPGNQAYNVLPGNLYLPAQNSGYTVTYQKSDEPTDNLSGQGISAPRPGGYAFTLPANQKIVINPGNLQLPGNAEGYSIIYANSSDDGK</sequence>
<organism evidence="2 3">
    <name type="scientific">Sinobacterium caligoides</name>
    <dbReference type="NCBI Taxonomy" id="933926"/>
    <lineage>
        <taxon>Bacteria</taxon>
        <taxon>Pseudomonadati</taxon>
        <taxon>Pseudomonadota</taxon>
        <taxon>Gammaproteobacteria</taxon>
        <taxon>Cellvibrionales</taxon>
        <taxon>Spongiibacteraceae</taxon>
        <taxon>Sinobacterium</taxon>
    </lineage>
</organism>